<evidence type="ECO:0000313" key="3">
    <source>
        <dbReference type="EMBL" id="KAK3925801.1"/>
    </source>
</evidence>
<name>A0AAE1HS51_9NEOP</name>
<feature type="transmembrane region" description="Helical" evidence="2">
    <location>
        <begin position="60"/>
        <end position="82"/>
    </location>
</feature>
<reference evidence="3" key="2">
    <citation type="journal article" date="2023" name="BMC Genomics">
        <title>Pest status, molecular evolution, and epigenetic factors derived from the genome assembly of Frankliniella fusca, a thysanopteran phytovirus vector.</title>
        <authorList>
            <person name="Catto M.A."/>
            <person name="Labadie P.E."/>
            <person name="Jacobson A.L."/>
            <person name="Kennedy G.G."/>
            <person name="Srinivasan R."/>
            <person name="Hunt B.G."/>
        </authorList>
    </citation>
    <scope>NUCLEOTIDE SEQUENCE</scope>
    <source>
        <strain evidence="3">PL_HMW_Pooled</strain>
    </source>
</reference>
<keyword evidence="2" id="KW-0812">Transmembrane</keyword>
<feature type="region of interest" description="Disordered" evidence="1">
    <location>
        <begin position="1"/>
        <end position="21"/>
    </location>
</feature>
<evidence type="ECO:0000256" key="1">
    <source>
        <dbReference type="SAM" id="MobiDB-lite"/>
    </source>
</evidence>
<reference evidence="3" key="1">
    <citation type="submission" date="2021-07" db="EMBL/GenBank/DDBJ databases">
        <authorList>
            <person name="Catto M.A."/>
            <person name="Jacobson A."/>
            <person name="Kennedy G."/>
            <person name="Labadie P."/>
            <person name="Hunt B.G."/>
            <person name="Srinivasan R."/>
        </authorList>
    </citation>
    <scope>NUCLEOTIDE SEQUENCE</scope>
    <source>
        <strain evidence="3">PL_HMW_Pooled</strain>
        <tissue evidence="3">Head</tissue>
    </source>
</reference>
<sequence length="109" mass="11820">MDKEENLKSAPMGLESEPGRKVDMEAARLAQLSSARGPIPSLASGPSESRFHEDIDRWKYLYAIINSLNVICSGALAAPVLVGEFHTLVLSPCLLAGETIWIKGEAPER</sequence>
<protein>
    <submittedName>
        <fullName evidence="3">Potassium transporter 17</fullName>
    </submittedName>
</protein>
<keyword evidence="2" id="KW-0472">Membrane</keyword>
<organism evidence="3 4">
    <name type="scientific">Frankliniella fusca</name>
    <dbReference type="NCBI Taxonomy" id="407009"/>
    <lineage>
        <taxon>Eukaryota</taxon>
        <taxon>Metazoa</taxon>
        <taxon>Ecdysozoa</taxon>
        <taxon>Arthropoda</taxon>
        <taxon>Hexapoda</taxon>
        <taxon>Insecta</taxon>
        <taxon>Pterygota</taxon>
        <taxon>Neoptera</taxon>
        <taxon>Paraneoptera</taxon>
        <taxon>Thysanoptera</taxon>
        <taxon>Terebrantia</taxon>
        <taxon>Thripoidea</taxon>
        <taxon>Thripidae</taxon>
        <taxon>Frankliniella</taxon>
    </lineage>
</organism>
<keyword evidence="4" id="KW-1185">Reference proteome</keyword>
<proteinExistence type="predicted"/>
<evidence type="ECO:0000256" key="2">
    <source>
        <dbReference type="SAM" id="Phobius"/>
    </source>
</evidence>
<keyword evidence="2" id="KW-1133">Transmembrane helix</keyword>
<gene>
    <name evidence="3" type="ORF">KUF71_014050</name>
</gene>
<comment type="caution">
    <text evidence="3">The sequence shown here is derived from an EMBL/GenBank/DDBJ whole genome shotgun (WGS) entry which is preliminary data.</text>
</comment>
<dbReference type="Proteomes" id="UP001219518">
    <property type="component" value="Unassembled WGS sequence"/>
</dbReference>
<accession>A0AAE1HS51</accession>
<dbReference type="EMBL" id="JAHWGI010001240">
    <property type="protein sequence ID" value="KAK3925801.1"/>
    <property type="molecule type" value="Genomic_DNA"/>
</dbReference>
<evidence type="ECO:0000313" key="4">
    <source>
        <dbReference type="Proteomes" id="UP001219518"/>
    </source>
</evidence>
<dbReference type="AlphaFoldDB" id="A0AAE1HS51"/>